<evidence type="ECO:0000313" key="4">
    <source>
        <dbReference type="EMBL" id="WGW05290.1"/>
    </source>
</evidence>
<dbReference type="PANTHER" id="PTHR11527">
    <property type="entry name" value="HEAT-SHOCK PROTEIN 20 FAMILY MEMBER"/>
    <property type="match status" value="1"/>
</dbReference>
<feature type="domain" description="SHSP" evidence="3">
    <location>
        <begin position="22"/>
        <end position="137"/>
    </location>
</feature>
<evidence type="ECO:0000256" key="1">
    <source>
        <dbReference type="PROSITE-ProRule" id="PRU00285"/>
    </source>
</evidence>
<evidence type="ECO:0000256" key="2">
    <source>
        <dbReference type="RuleBase" id="RU003616"/>
    </source>
</evidence>
<dbReference type="InterPro" id="IPR031107">
    <property type="entry name" value="Small_HSP"/>
</dbReference>
<dbReference type="InterPro" id="IPR002068">
    <property type="entry name" value="A-crystallin/Hsp20_dom"/>
</dbReference>
<dbReference type="InterPro" id="IPR008978">
    <property type="entry name" value="HSP20-like_chaperone"/>
</dbReference>
<dbReference type="EMBL" id="CP124616">
    <property type="protein sequence ID" value="WGW05290.1"/>
    <property type="molecule type" value="Genomic_DNA"/>
</dbReference>
<evidence type="ECO:0000313" key="5">
    <source>
        <dbReference type="Proteomes" id="UP001241605"/>
    </source>
</evidence>
<evidence type="ECO:0000259" key="3">
    <source>
        <dbReference type="PROSITE" id="PS01031"/>
    </source>
</evidence>
<reference evidence="4 5" key="1">
    <citation type="submission" date="2023-05" db="EMBL/GenBank/DDBJ databases">
        <title>YMD87, complete Genome.</title>
        <authorList>
            <person name="Zhang J."/>
            <person name="Xu X."/>
        </authorList>
    </citation>
    <scope>NUCLEOTIDE SEQUENCE [LARGE SCALE GENOMIC DNA]</scope>
    <source>
        <strain evidence="4 5">YMD87</strain>
    </source>
</reference>
<dbReference type="PROSITE" id="PS01031">
    <property type="entry name" value="SHSP"/>
    <property type="match status" value="1"/>
</dbReference>
<organism evidence="4 5">
    <name type="scientific">Tropicibacter oceani</name>
    <dbReference type="NCBI Taxonomy" id="3058420"/>
    <lineage>
        <taxon>Bacteria</taxon>
        <taxon>Pseudomonadati</taxon>
        <taxon>Pseudomonadota</taxon>
        <taxon>Alphaproteobacteria</taxon>
        <taxon>Rhodobacterales</taxon>
        <taxon>Roseobacteraceae</taxon>
        <taxon>Tropicibacter</taxon>
    </lineage>
</organism>
<dbReference type="CDD" id="cd06464">
    <property type="entry name" value="ACD_sHsps-like"/>
    <property type="match status" value="1"/>
</dbReference>
<dbReference type="Gene3D" id="2.60.40.790">
    <property type="match status" value="1"/>
</dbReference>
<protein>
    <submittedName>
        <fullName evidence="4">Hsp20/alpha crystallin family protein</fullName>
    </submittedName>
</protein>
<dbReference type="RefSeq" id="WP_282301917.1">
    <property type="nucleotide sequence ID" value="NZ_CP124616.1"/>
</dbReference>
<accession>A0ABY8QL88</accession>
<sequence>MVESNQTGMLPNIYAPLRGLGTRLKDWLSPASDASSDDKAYRITMELPGVSEGDIELTVDQGMLTVSGEKSESREDKGETWYFSERQFGAFRRSFRLPGDADADKAEAHVKDGVLEVTVPRKAPDSGQARKIEVKKK</sequence>
<dbReference type="Proteomes" id="UP001241605">
    <property type="component" value="Chromosome"/>
</dbReference>
<comment type="similarity">
    <text evidence="1 2">Belongs to the small heat shock protein (HSP20) family.</text>
</comment>
<dbReference type="Pfam" id="PF00011">
    <property type="entry name" value="HSP20"/>
    <property type="match status" value="1"/>
</dbReference>
<proteinExistence type="inferred from homology"/>
<gene>
    <name evidence="4" type="ORF">QF118_07020</name>
</gene>
<dbReference type="SUPFAM" id="SSF49764">
    <property type="entry name" value="HSP20-like chaperones"/>
    <property type="match status" value="1"/>
</dbReference>
<name>A0ABY8QL88_9RHOB</name>
<keyword evidence="5" id="KW-1185">Reference proteome</keyword>